<evidence type="ECO:0000256" key="1">
    <source>
        <dbReference type="ARBA" id="ARBA00006541"/>
    </source>
</evidence>
<reference evidence="10" key="1">
    <citation type="submission" date="2022-10" db="EMBL/GenBank/DDBJ databases">
        <title>Comparative genomic analysis of Cohnella hashimotonis sp. nov., isolated from the International Space Station.</title>
        <authorList>
            <person name="Simpson A."/>
            <person name="Venkateswaran K."/>
        </authorList>
    </citation>
    <scope>NUCLEOTIDE SEQUENCE</scope>
    <source>
        <strain evidence="10">DSM 28161</strain>
    </source>
</reference>
<dbReference type="EMBL" id="JAPDIA010000003">
    <property type="protein sequence ID" value="MDG0810549.1"/>
    <property type="molecule type" value="Genomic_DNA"/>
</dbReference>
<proteinExistence type="inferred from homology"/>
<dbReference type="NCBIfam" id="NF002646">
    <property type="entry name" value="PRK02318.1-2"/>
    <property type="match status" value="1"/>
</dbReference>
<name>A0A9X4KYA6_9BACL</name>
<evidence type="ECO:0000313" key="11">
    <source>
        <dbReference type="Proteomes" id="UP001153404"/>
    </source>
</evidence>
<dbReference type="InterPro" id="IPR013131">
    <property type="entry name" value="Mannitol_DH_N"/>
</dbReference>
<dbReference type="EC" id="1.1.1.17" evidence="2 7"/>
<dbReference type="SUPFAM" id="SSF48179">
    <property type="entry name" value="6-phosphogluconate dehydrogenase C-terminal domain-like"/>
    <property type="match status" value="1"/>
</dbReference>
<dbReference type="SUPFAM" id="SSF51735">
    <property type="entry name" value="NAD(P)-binding Rossmann-fold domains"/>
    <property type="match status" value="1"/>
</dbReference>
<protein>
    <recommendedName>
        <fullName evidence="3 7">Mannitol-1-phosphate 5-dehydrogenase</fullName>
        <ecNumber evidence="2 7">1.1.1.17</ecNumber>
    </recommendedName>
</protein>
<dbReference type="InterPro" id="IPR000669">
    <property type="entry name" value="Mannitol_DH"/>
</dbReference>
<dbReference type="PANTHER" id="PTHR30524">
    <property type="entry name" value="MANNITOL-1-PHOSPHATE 5-DEHYDROGENASE"/>
    <property type="match status" value="1"/>
</dbReference>
<comment type="catalytic activity">
    <reaction evidence="6 7">
        <text>D-mannitol 1-phosphate + NAD(+) = beta-D-fructose 6-phosphate + NADH + H(+)</text>
        <dbReference type="Rhea" id="RHEA:19661"/>
        <dbReference type="ChEBI" id="CHEBI:15378"/>
        <dbReference type="ChEBI" id="CHEBI:57540"/>
        <dbReference type="ChEBI" id="CHEBI:57634"/>
        <dbReference type="ChEBI" id="CHEBI:57945"/>
        <dbReference type="ChEBI" id="CHEBI:61381"/>
        <dbReference type="EC" id="1.1.1.17"/>
    </reaction>
</comment>
<dbReference type="InterPro" id="IPR013328">
    <property type="entry name" value="6PGD_dom2"/>
</dbReference>
<organism evidence="10 11">
    <name type="scientific">Cohnella rhizosphaerae</name>
    <dbReference type="NCBI Taxonomy" id="1457232"/>
    <lineage>
        <taxon>Bacteria</taxon>
        <taxon>Bacillati</taxon>
        <taxon>Bacillota</taxon>
        <taxon>Bacilli</taxon>
        <taxon>Bacillales</taxon>
        <taxon>Paenibacillaceae</taxon>
        <taxon>Cohnella</taxon>
    </lineage>
</organism>
<evidence type="ECO:0000259" key="8">
    <source>
        <dbReference type="Pfam" id="PF01232"/>
    </source>
</evidence>
<evidence type="ECO:0000256" key="3">
    <source>
        <dbReference type="ARBA" id="ARBA00016219"/>
    </source>
</evidence>
<dbReference type="PANTHER" id="PTHR30524:SF0">
    <property type="entry name" value="ALTRONATE OXIDOREDUCTASE-RELATED"/>
    <property type="match status" value="1"/>
</dbReference>
<dbReference type="RefSeq" id="WP_277532433.1">
    <property type="nucleotide sequence ID" value="NZ_JAPDIA010000003.1"/>
</dbReference>
<dbReference type="GO" id="GO:0019592">
    <property type="term" value="P:mannitol catabolic process"/>
    <property type="evidence" value="ECO:0007669"/>
    <property type="project" value="TreeGrafter"/>
</dbReference>
<dbReference type="NCBIfam" id="NF002652">
    <property type="entry name" value="PRK02318.2-5"/>
    <property type="match status" value="1"/>
</dbReference>
<dbReference type="GO" id="GO:0005829">
    <property type="term" value="C:cytosol"/>
    <property type="evidence" value="ECO:0007669"/>
    <property type="project" value="TreeGrafter"/>
</dbReference>
<dbReference type="AlphaFoldDB" id="A0A9X4KYA6"/>
<dbReference type="Gene3D" id="1.10.1040.10">
    <property type="entry name" value="N-(1-d-carboxylethyl)-l-norvaline Dehydrogenase, domain 2"/>
    <property type="match status" value="1"/>
</dbReference>
<keyword evidence="5 7" id="KW-0520">NAD</keyword>
<gene>
    <name evidence="7" type="primary">mtlD</name>
    <name evidence="10" type="ORF">OMP40_15160</name>
</gene>
<dbReference type="Pfam" id="PF08125">
    <property type="entry name" value="Mannitol_dh_C"/>
    <property type="match status" value="1"/>
</dbReference>
<evidence type="ECO:0000313" key="10">
    <source>
        <dbReference type="EMBL" id="MDG0810549.1"/>
    </source>
</evidence>
<accession>A0A9X4KYA6</accession>
<feature type="domain" description="Mannitol dehydrogenase N-terminal" evidence="8">
    <location>
        <begin position="28"/>
        <end position="214"/>
    </location>
</feature>
<dbReference type="InterPro" id="IPR013118">
    <property type="entry name" value="Mannitol_DH_C"/>
</dbReference>
<dbReference type="InterPro" id="IPR008927">
    <property type="entry name" value="6-PGluconate_DH-like_C_sf"/>
</dbReference>
<evidence type="ECO:0000256" key="6">
    <source>
        <dbReference type="ARBA" id="ARBA00048615"/>
    </source>
</evidence>
<evidence type="ECO:0000259" key="9">
    <source>
        <dbReference type="Pfam" id="PF08125"/>
    </source>
</evidence>
<dbReference type="HAMAP" id="MF_00196">
    <property type="entry name" value="Mannitol_dehydrog"/>
    <property type="match status" value="1"/>
</dbReference>
<dbReference type="PRINTS" id="PR00084">
    <property type="entry name" value="MTLDHDRGNASE"/>
</dbReference>
<comment type="caution">
    <text evidence="10">The sequence shown here is derived from an EMBL/GenBank/DDBJ whole genome shotgun (WGS) entry which is preliminary data.</text>
</comment>
<dbReference type="Gene3D" id="3.40.50.720">
    <property type="entry name" value="NAD(P)-binding Rossmann-like Domain"/>
    <property type="match status" value="1"/>
</dbReference>
<dbReference type="Proteomes" id="UP001153404">
    <property type="component" value="Unassembled WGS sequence"/>
</dbReference>
<keyword evidence="11" id="KW-1185">Reference proteome</keyword>
<feature type="domain" description="Mannitol dehydrogenase C-terminal" evidence="9">
    <location>
        <begin position="229"/>
        <end position="370"/>
    </location>
</feature>
<dbReference type="Pfam" id="PF01232">
    <property type="entry name" value="Mannitol_dh"/>
    <property type="match status" value="1"/>
</dbReference>
<dbReference type="InterPro" id="IPR023028">
    <property type="entry name" value="Mannitol_1_phos_5_DH"/>
</dbReference>
<feature type="binding site" evidence="7">
    <location>
        <begin position="29"/>
        <end position="40"/>
    </location>
    <ligand>
        <name>NAD(+)</name>
        <dbReference type="ChEBI" id="CHEBI:57540"/>
    </ligand>
</feature>
<comment type="similarity">
    <text evidence="1 7">Belongs to the mannitol dehydrogenase family.</text>
</comment>
<evidence type="ECO:0000256" key="7">
    <source>
        <dbReference type="HAMAP-Rule" id="MF_00196"/>
    </source>
</evidence>
<sequence length="410" mass="45252">MSASINTTVSPNALIAGSIACEPSDERRAVHFGAGNIGRGFIGMLLSKSGYEVCFVARNETQIAQFQKNKQYTVIYANERADSEVIRNVTAIPIKSGTDVNARLLTADLVTTAVGVSNLPAVARTMAAGIERRLAAHDRPLHIIACENATRGSTMLKSYIYEHLSAAARSRADRCLSFPDSMIDRIVPVQWNEDPLAIRVEPFCEWIIDRSKLMPGFRPIEGALCVDRLAPYAERKLYTVNTGHCYAAYLGRLAGFSTIQDTLREPALRERIRLALEETGGLLIRRHGFDSAEHARYIDKTVERFANPAIVDDVTRVARSPLRKLARSERLIRPLMLAHENGLQTPNLVFAAAAALAYADKGDPEAVRMQTAIQEEGLSAFVTQHLGIPFQHALHGQLLAAYRELRTEFG</sequence>
<evidence type="ECO:0000256" key="2">
    <source>
        <dbReference type="ARBA" id="ARBA00012939"/>
    </source>
</evidence>
<evidence type="ECO:0000256" key="4">
    <source>
        <dbReference type="ARBA" id="ARBA00023002"/>
    </source>
</evidence>
<evidence type="ECO:0000256" key="5">
    <source>
        <dbReference type="ARBA" id="ARBA00023027"/>
    </source>
</evidence>
<dbReference type="InterPro" id="IPR036291">
    <property type="entry name" value="NAD(P)-bd_dom_sf"/>
</dbReference>
<dbReference type="GO" id="GO:0008926">
    <property type="term" value="F:mannitol-1-phosphate 5-dehydrogenase activity"/>
    <property type="evidence" value="ECO:0007669"/>
    <property type="project" value="UniProtKB-UniRule"/>
</dbReference>
<keyword evidence="4 7" id="KW-0560">Oxidoreductase</keyword>